<evidence type="ECO:0000313" key="7">
    <source>
        <dbReference type="EMBL" id="OAD52272.1"/>
    </source>
</evidence>
<organism evidence="7 8">
    <name type="scientific">Eufriesea mexicana</name>
    <dbReference type="NCBI Taxonomy" id="516756"/>
    <lineage>
        <taxon>Eukaryota</taxon>
        <taxon>Metazoa</taxon>
        <taxon>Ecdysozoa</taxon>
        <taxon>Arthropoda</taxon>
        <taxon>Hexapoda</taxon>
        <taxon>Insecta</taxon>
        <taxon>Pterygota</taxon>
        <taxon>Neoptera</taxon>
        <taxon>Endopterygota</taxon>
        <taxon>Hymenoptera</taxon>
        <taxon>Apocrita</taxon>
        <taxon>Aculeata</taxon>
        <taxon>Apoidea</taxon>
        <taxon>Anthophila</taxon>
        <taxon>Apidae</taxon>
        <taxon>Eufriesea</taxon>
    </lineage>
</organism>
<comment type="subcellular location">
    <subcellularLocation>
        <location evidence="1">Endomembrane system</location>
    </subcellularLocation>
</comment>
<dbReference type="PANTHER" id="PTHR11753">
    <property type="entry name" value="ADAPTOR COMPLEXES SMALL SUBUNIT FAMILY"/>
    <property type="match status" value="1"/>
</dbReference>
<dbReference type="GO" id="GO:0012505">
    <property type="term" value="C:endomembrane system"/>
    <property type="evidence" value="ECO:0007669"/>
    <property type="project" value="UniProtKB-SubCell"/>
</dbReference>
<dbReference type="OrthoDB" id="6501018at2759"/>
<dbReference type="InterPro" id="IPR016635">
    <property type="entry name" value="AP_complex_ssu"/>
</dbReference>
<keyword evidence="5" id="KW-0472">Membrane</keyword>
<dbReference type="Proteomes" id="UP000250275">
    <property type="component" value="Unassembled WGS sequence"/>
</dbReference>
<keyword evidence="8" id="KW-1185">Reference proteome</keyword>
<keyword evidence="3" id="KW-0813">Transport</keyword>
<dbReference type="InterPro" id="IPR011012">
    <property type="entry name" value="Longin-like_dom_sf"/>
</dbReference>
<reference evidence="7 8" key="1">
    <citation type="submission" date="2015-07" db="EMBL/GenBank/DDBJ databases">
        <title>The genome of Eufriesea mexicana.</title>
        <authorList>
            <person name="Pan H."/>
            <person name="Kapheim K."/>
        </authorList>
    </citation>
    <scope>NUCLEOTIDE SEQUENCE [LARGE SCALE GENOMIC DNA]</scope>
    <source>
        <strain evidence="7">0111107269</strain>
        <tissue evidence="7">Whole body</tissue>
    </source>
</reference>
<protein>
    <submittedName>
        <fullName evidence="7">AP-1 complex subunit sigma-2</fullName>
    </submittedName>
</protein>
<name>A0A310S4Q5_9HYME</name>
<proteinExistence type="inferred from homology"/>
<dbReference type="EMBL" id="KQ775195">
    <property type="protein sequence ID" value="OAD52272.1"/>
    <property type="molecule type" value="Genomic_DNA"/>
</dbReference>
<dbReference type="InterPro" id="IPR022775">
    <property type="entry name" value="AP_mu_sigma_su"/>
</dbReference>
<evidence type="ECO:0000256" key="2">
    <source>
        <dbReference type="ARBA" id="ARBA00006972"/>
    </source>
</evidence>
<dbReference type="Gene3D" id="3.30.450.60">
    <property type="match status" value="1"/>
</dbReference>
<feature type="domain" description="AP complex mu/sigma subunit" evidence="6">
    <location>
        <begin position="344"/>
        <end position="480"/>
    </location>
</feature>
<evidence type="ECO:0000256" key="5">
    <source>
        <dbReference type="ARBA" id="ARBA00023136"/>
    </source>
</evidence>
<accession>A0A310S4Q5</accession>
<evidence type="ECO:0000256" key="3">
    <source>
        <dbReference type="ARBA" id="ARBA00022448"/>
    </source>
</evidence>
<dbReference type="Pfam" id="PF01217">
    <property type="entry name" value="Clat_adaptor_s"/>
    <property type="match status" value="1"/>
</dbReference>
<comment type="similarity">
    <text evidence="2">Belongs to the adaptor complexes small subunit family.</text>
</comment>
<dbReference type="GO" id="GO:0015031">
    <property type="term" value="P:protein transport"/>
    <property type="evidence" value="ECO:0007669"/>
    <property type="project" value="UniProtKB-KW"/>
</dbReference>
<sequence length="493" mass="57169">MEYHQIFNELKTKLCNGLQEKPLFIDKIQKAQDIDELIQIMQNGDQFSISQIDLLNALKIIMEWSLNMFGNKVKNLNFKDTDSKSNINNLAQMVKNLQHDLKHTLPHNKFSTPQIIQEIHKLARGRTRNVQLLNTYFQNIINNHKYLSITSCSTLLYCMGCLSYSDERLLKNITEHITSHTDISSKACKSILKSMATIRYKNDRCLEHICKQIFDGKIKCDSNEIVNILQSFAMLDYYSTYVQKIIKEYIPYDKFVNLTSNNKLSFTWSCTIFKVLEDSFAKSVLNENFVSMLVGQGEKENITNKLKLLNINAYAKYMLKNYSGPFLVNEQCPIIKTKYLAKQSYLNILESTLKHILPSVFHFKMNVDTKMGFYIDAELGVNSNFNFVDIRNIEDNQKFTKYASLYFCCAIEQNDNELLTLEIIHRYVELLDKYFGSVCELDIIFNFEKAYFILDELLVGGEIQETSKKNVLKAIAAQDLLQEVSYGDVPIEL</sequence>
<evidence type="ECO:0000256" key="4">
    <source>
        <dbReference type="ARBA" id="ARBA00022927"/>
    </source>
</evidence>
<dbReference type="SUPFAM" id="SSF64356">
    <property type="entry name" value="SNARE-like"/>
    <property type="match status" value="1"/>
</dbReference>
<evidence type="ECO:0000313" key="8">
    <source>
        <dbReference type="Proteomes" id="UP000250275"/>
    </source>
</evidence>
<evidence type="ECO:0000259" key="6">
    <source>
        <dbReference type="Pfam" id="PF01217"/>
    </source>
</evidence>
<dbReference type="AlphaFoldDB" id="A0A310S4Q5"/>
<keyword evidence="4" id="KW-0653">Protein transport</keyword>
<gene>
    <name evidence="7" type="ORF">WN48_02224</name>
</gene>
<evidence type="ECO:0000256" key="1">
    <source>
        <dbReference type="ARBA" id="ARBA00004308"/>
    </source>
</evidence>